<dbReference type="GO" id="GO:0032259">
    <property type="term" value="P:methylation"/>
    <property type="evidence" value="ECO:0007669"/>
    <property type="project" value="UniProtKB-KW"/>
</dbReference>
<keyword evidence="1 7" id="KW-0489">Methyltransferase</keyword>
<evidence type="ECO:0000259" key="6">
    <source>
        <dbReference type="Pfam" id="PF08100"/>
    </source>
</evidence>
<feature type="active site" description="Proton acceptor" evidence="4">
    <location>
        <position position="314"/>
    </location>
</feature>
<dbReference type="SUPFAM" id="SSF53335">
    <property type="entry name" value="S-adenosyl-L-methionine-dependent methyltransferases"/>
    <property type="match status" value="1"/>
</dbReference>
<evidence type="ECO:0000313" key="7">
    <source>
        <dbReference type="EMBL" id="KAF2280355.1"/>
    </source>
</evidence>
<dbReference type="InterPro" id="IPR036390">
    <property type="entry name" value="WH_DNA-bd_sf"/>
</dbReference>
<evidence type="ECO:0000313" key="8">
    <source>
        <dbReference type="Proteomes" id="UP000800097"/>
    </source>
</evidence>
<feature type="domain" description="O-methyltransferase C-terminal" evidence="5">
    <location>
        <begin position="175"/>
        <end position="387"/>
    </location>
</feature>
<feature type="domain" description="O-methyltransferase dimerisation" evidence="6">
    <location>
        <begin position="73"/>
        <end position="144"/>
    </location>
</feature>
<evidence type="ECO:0000256" key="2">
    <source>
        <dbReference type="ARBA" id="ARBA00022679"/>
    </source>
</evidence>
<dbReference type="InterPro" id="IPR012967">
    <property type="entry name" value="COMT_dimerisation"/>
</dbReference>
<organism evidence="7 8">
    <name type="scientific">Westerdykella ornata</name>
    <dbReference type="NCBI Taxonomy" id="318751"/>
    <lineage>
        <taxon>Eukaryota</taxon>
        <taxon>Fungi</taxon>
        <taxon>Dikarya</taxon>
        <taxon>Ascomycota</taxon>
        <taxon>Pezizomycotina</taxon>
        <taxon>Dothideomycetes</taxon>
        <taxon>Pleosporomycetidae</taxon>
        <taxon>Pleosporales</taxon>
        <taxon>Sporormiaceae</taxon>
        <taxon>Westerdykella</taxon>
    </lineage>
</organism>
<protein>
    <submittedName>
        <fullName evidence="7">S-adenosyl-L-methionine-dependent methyltransferase</fullName>
    </submittedName>
</protein>
<sequence length="407" mass="45173">MDDRLQKINTALQEAVDAFEGPLNDARLSTLQTTDTLPNAQIWNLASQTIDLADRLLRLLQPPALQLAEGYLAYIDTKCLCAAVENSIPDLLASGPLTVDEIASRTSLQPLRLKQIMRVLHNNAIFAYADSTQTYSNNPASTLLRRDHWTQWHRWVPLYGSVFYDFASSIPSAIRAGESRTAAQIACGTEKNIFSYFAEQEGMQAKFHAALGAGAVAQAPGLLANYAWHELGDATVLEVGGGGGDFITALLRSNPMLHGALFELESVVDMVRPKFRDPKGEFADVGARMVDLHVGDFLKEVPTYEVYTMKWCLHNWSDADVVRILQVVRRAIQVTQRARMVILEAVLADGRSSRVWRYGDVTMMATVNGQERTEVEWRALASKAGWRVESITALRNVWAAAIDLRPI</sequence>
<dbReference type="PANTHER" id="PTHR43712">
    <property type="entry name" value="PUTATIVE (AFU_ORTHOLOGUE AFUA_4G14580)-RELATED"/>
    <property type="match status" value="1"/>
</dbReference>
<dbReference type="InterPro" id="IPR036388">
    <property type="entry name" value="WH-like_DNA-bd_sf"/>
</dbReference>
<name>A0A6A6JVU8_WESOR</name>
<evidence type="ECO:0000256" key="3">
    <source>
        <dbReference type="ARBA" id="ARBA00022691"/>
    </source>
</evidence>
<dbReference type="GO" id="GO:0008171">
    <property type="term" value="F:O-methyltransferase activity"/>
    <property type="evidence" value="ECO:0007669"/>
    <property type="project" value="InterPro"/>
</dbReference>
<dbReference type="PIRSF" id="PIRSF005739">
    <property type="entry name" value="O-mtase"/>
    <property type="match status" value="1"/>
</dbReference>
<dbReference type="Proteomes" id="UP000800097">
    <property type="component" value="Unassembled WGS sequence"/>
</dbReference>
<dbReference type="Pfam" id="PF00891">
    <property type="entry name" value="Methyltransf_2"/>
    <property type="match status" value="1"/>
</dbReference>
<dbReference type="GO" id="GO:0046983">
    <property type="term" value="F:protein dimerization activity"/>
    <property type="evidence" value="ECO:0007669"/>
    <property type="project" value="InterPro"/>
</dbReference>
<dbReference type="AlphaFoldDB" id="A0A6A6JVU8"/>
<gene>
    <name evidence="7" type="ORF">EI97DRAFT_478249</name>
</gene>
<dbReference type="InterPro" id="IPR001077">
    <property type="entry name" value="COMT_C"/>
</dbReference>
<dbReference type="EMBL" id="ML986485">
    <property type="protein sequence ID" value="KAF2280355.1"/>
    <property type="molecule type" value="Genomic_DNA"/>
</dbReference>
<keyword evidence="2 7" id="KW-0808">Transferase</keyword>
<dbReference type="InterPro" id="IPR016461">
    <property type="entry name" value="COMT-like"/>
</dbReference>
<dbReference type="Gene3D" id="1.10.10.10">
    <property type="entry name" value="Winged helix-like DNA-binding domain superfamily/Winged helix DNA-binding domain"/>
    <property type="match status" value="1"/>
</dbReference>
<dbReference type="SUPFAM" id="SSF46785">
    <property type="entry name" value="Winged helix' DNA-binding domain"/>
    <property type="match status" value="1"/>
</dbReference>
<evidence type="ECO:0000256" key="1">
    <source>
        <dbReference type="ARBA" id="ARBA00022603"/>
    </source>
</evidence>
<keyword evidence="8" id="KW-1185">Reference proteome</keyword>
<accession>A0A6A6JVU8</accession>
<reference evidence="7" key="1">
    <citation type="journal article" date="2020" name="Stud. Mycol.">
        <title>101 Dothideomycetes genomes: a test case for predicting lifestyles and emergence of pathogens.</title>
        <authorList>
            <person name="Haridas S."/>
            <person name="Albert R."/>
            <person name="Binder M."/>
            <person name="Bloem J."/>
            <person name="Labutti K."/>
            <person name="Salamov A."/>
            <person name="Andreopoulos B."/>
            <person name="Baker S."/>
            <person name="Barry K."/>
            <person name="Bills G."/>
            <person name="Bluhm B."/>
            <person name="Cannon C."/>
            <person name="Castanera R."/>
            <person name="Culley D."/>
            <person name="Daum C."/>
            <person name="Ezra D."/>
            <person name="Gonzalez J."/>
            <person name="Henrissat B."/>
            <person name="Kuo A."/>
            <person name="Liang C."/>
            <person name="Lipzen A."/>
            <person name="Lutzoni F."/>
            <person name="Magnuson J."/>
            <person name="Mondo S."/>
            <person name="Nolan M."/>
            <person name="Ohm R."/>
            <person name="Pangilinan J."/>
            <person name="Park H.-J."/>
            <person name="Ramirez L."/>
            <person name="Alfaro M."/>
            <person name="Sun H."/>
            <person name="Tritt A."/>
            <person name="Yoshinaga Y."/>
            <person name="Zwiers L.-H."/>
            <person name="Turgeon B."/>
            <person name="Goodwin S."/>
            <person name="Spatafora J."/>
            <person name="Crous P."/>
            <person name="Grigoriev I."/>
        </authorList>
    </citation>
    <scope>NUCLEOTIDE SEQUENCE</scope>
    <source>
        <strain evidence="7">CBS 379.55</strain>
    </source>
</reference>
<dbReference type="Gene3D" id="3.40.50.150">
    <property type="entry name" value="Vaccinia Virus protein VP39"/>
    <property type="match status" value="1"/>
</dbReference>
<dbReference type="GeneID" id="54555153"/>
<dbReference type="RefSeq" id="XP_033657893.1">
    <property type="nucleotide sequence ID" value="XM_033801978.1"/>
</dbReference>
<dbReference type="OrthoDB" id="1606438at2759"/>
<keyword evidence="3" id="KW-0949">S-adenosyl-L-methionine</keyword>
<dbReference type="Pfam" id="PF08100">
    <property type="entry name" value="Dimerisation"/>
    <property type="match status" value="1"/>
</dbReference>
<evidence type="ECO:0000259" key="5">
    <source>
        <dbReference type="Pfam" id="PF00891"/>
    </source>
</evidence>
<dbReference type="PANTHER" id="PTHR43712:SF2">
    <property type="entry name" value="O-METHYLTRANSFERASE CICE"/>
    <property type="match status" value="1"/>
</dbReference>
<dbReference type="PROSITE" id="PS51683">
    <property type="entry name" value="SAM_OMT_II"/>
    <property type="match status" value="1"/>
</dbReference>
<dbReference type="InterPro" id="IPR029063">
    <property type="entry name" value="SAM-dependent_MTases_sf"/>
</dbReference>
<proteinExistence type="predicted"/>
<evidence type="ECO:0000256" key="4">
    <source>
        <dbReference type="PIRSR" id="PIRSR005739-1"/>
    </source>
</evidence>